<protein>
    <submittedName>
        <fullName evidence="13">TonB-dependent receptor plug domain protein</fullName>
    </submittedName>
</protein>
<evidence type="ECO:0000313" key="14">
    <source>
        <dbReference type="Proteomes" id="UP000070093"/>
    </source>
</evidence>
<dbReference type="Gene3D" id="2.40.170.20">
    <property type="entry name" value="TonB-dependent receptor, beta-barrel domain"/>
    <property type="match status" value="1"/>
</dbReference>
<dbReference type="eggNOG" id="COG1629">
    <property type="taxonomic scope" value="Bacteria"/>
</dbReference>
<dbReference type="InterPro" id="IPR023997">
    <property type="entry name" value="TonB-dep_OMP_SusC/RagA_CS"/>
</dbReference>
<dbReference type="GO" id="GO:0009279">
    <property type="term" value="C:cell outer membrane"/>
    <property type="evidence" value="ECO:0007669"/>
    <property type="project" value="UniProtKB-SubCell"/>
</dbReference>
<dbReference type="PROSITE" id="PS52016">
    <property type="entry name" value="TONB_DEPENDENT_REC_3"/>
    <property type="match status" value="1"/>
</dbReference>
<gene>
    <name evidence="13" type="ORF">HMPREF3202_00103</name>
</gene>
<comment type="subcellular location">
    <subcellularLocation>
        <location evidence="1 8">Cell outer membrane</location>
        <topology evidence="1 8">Multi-pass membrane protein</topology>
    </subcellularLocation>
</comment>
<dbReference type="InterPro" id="IPR012910">
    <property type="entry name" value="Plug_dom"/>
</dbReference>
<keyword evidence="7 8" id="KW-0998">Cell outer membrane</keyword>
<dbReference type="InterPro" id="IPR036942">
    <property type="entry name" value="Beta-barrel_TonB_sf"/>
</dbReference>
<evidence type="ECO:0000256" key="3">
    <source>
        <dbReference type="ARBA" id="ARBA00022452"/>
    </source>
</evidence>
<accession>A0A137T198</accession>
<feature type="domain" description="TonB-dependent receptor plug" evidence="12">
    <location>
        <begin position="113"/>
        <end position="220"/>
    </location>
</feature>
<feature type="domain" description="TonB-dependent receptor-like beta-barrel" evidence="11">
    <location>
        <begin position="468"/>
        <end position="846"/>
    </location>
</feature>
<dbReference type="NCBIfam" id="TIGR04056">
    <property type="entry name" value="OMP_RagA_SusC"/>
    <property type="match status" value="1"/>
</dbReference>
<organism evidence="13 14">
    <name type="scientific">Prevotella bivia</name>
    <dbReference type="NCBI Taxonomy" id="28125"/>
    <lineage>
        <taxon>Bacteria</taxon>
        <taxon>Pseudomonadati</taxon>
        <taxon>Bacteroidota</taxon>
        <taxon>Bacteroidia</taxon>
        <taxon>Bacteroidales</taxon>
        <taxon>Prevotellaceae</taxon>
        <taxon>Prevotella</taxon>
    </lineage>
</organism>
<evidence type="ECO:0000256" key="2">
    <source>
        <dbReference type="ARBA" id="ARBA00022448"/>
    </source>
</evidence>
<evidence type="ECO:0000256" key="8">
    <source>
        <dbReference type="PROSITE-ProRule" id="PRU01360"/>
    </source>
</evidence>
<comment type="similarity">
    <text evidence="8 9">Belongs to the TonB-dependent receptor family.</text>
</comment>
<dbReference type="RefSeq" id="WP_061314323.1">
    <property type="nucleotide sequence ID" value="NZ_KQ965621.1"/>
</dbReference>
<feature type="chain" id="PRO_5007481216" evidence="10">
    <location>
        <begin position="22"/>
        <end position="1076"/>
    </location>
</feature>
<dbReference type="SUPFAM" id="SSF49464">
    <property type="entry name" value="Carboxypeptidase regulatory domain-like"/>
    <property type="match status" value="1"/>
</dbReference>
<dbReference type="Pfam" id="PF13715">
    <property type="entry name" value="CarbopepD_reg_2"/>
    <property type="match status" value="1"/>
</dbReference>
<keyword evidence="5 9" id="KW-0798">TonB box</keyword>
<evidence type="ECO:0000256" key="6">
    <source>
        <dbReference type="ARBA" id="ARBA00023136"/>
    </source>
</evidence>
<dbReference type="InterPro" id="IPR008969">
    <property type="entry name" value="CarboxyPept-like_regulatory"/>
</dbReference>
<evidence type="ECO:0000256" key="10">
    <source>
        <dbReference type="SAM" id="SignalP"/>
    </source>
</evidence>
<keyword evidence="10" id="KW-0732">Signal</keyword>
<dbReference type="AlphaFoldDB" id="A0A137T198"/>
<dbReference type="InterPro" id="IPR023996">
    <property type="entry name" value="TonB-dep_OMP_SusC/RagA"/>
</dbReference>
<comment type="caution">
    <text evidence="13">The sequence shown here is derived from an EMBL/GenBank/DDBJ whole genome shotgun (WGS) entry which is preliminary data.</text>
</comment>
<evidence type="ECO:0000256" key="9">
    <source>
        <dbReference type="RuleBase" id="RU003357"/>
    </source>
</evidence>
<keyword evidence="2 8" id="KW-0813">Transport</keyword>
<feature type="signal peptide" evidence="10">
    <location>
        <begin position="1"/>
        <end position="21"/>
    </location>
</feature>
<dbReference type="Proteomes" id="UP000070093">
    <property type="component" value="Unassembled WGS sequence"/>
</dbReference>
<keyword evidence="3 8" id="KW-1134">Transmembrane beta strand</keyword>
<sequence length="1076" mass="118786">MKRKITLLLVSLFLMVGTALAQKNVSGTVISSDDGQPIIGAAVKALGASVGTQTDIDGKFSFELPAGETKIVVSYVGMVSQTLVGGTGMKITLKADNKNLDEVVVVAYGTAKKQSLVGAQASISSKQLENRPVTNVTNALAGAAPGVQVTTSLGQPGSSASIMIRGFGSINASSAPLFVVDGSVYNGSLADINPADIESMSILKDAASTALYGSSAGNGVVLITTKSGKRNSAEPTFTFTTSQGISNRGQQPYETVGVNEYFPLMWQQWYNQYIYEYGESKEQAALWANYEMYDDLRLDRYQPFAGIKTGLTFDAATKTLGTSTDQTQWVDGVPMIVGPDGKLNPEITGLRWGDDLDWEKALFRTGYRGEYNLSGSYSNDKINTFMSLGHITEQGYRKNTEYERTSARLNLDYKVNKFLDLGGNISFAHAVNTAPKRASGNYSANSFDFLQGIAPFYPIHAHNAGTGEYVLDPITGQPIFDYSNGRPYNDRFNPVYEGELDHSTTTRDMLNSRGNATIHILPELKLMLNVAYDLTNSKNKRRYNNIMGDQPAGMLSIEDFATSALTFNQLLEYSKKFGNHEITALLGHESYKLHDESLSGEKKNMLVLGIDEFPNLTNITGLSSYTDKYRKEGYFARLNWDWMDKYNFSASIRRDGTSRFHPDNRWGTFWAVGAGWHIAREKFMAGASKWLDDLKIRVSIGQTGNDGVSSYYAYQTLYGFGSNNLYGGGLRLYTYADPSIRWEAQTSMDLALEFSILRRITGTFEFFNKESKDLIFPYPLPMSTGIGSQDRNIGKVRNLGFEFNVNALIINRPDFSWKVNVNGTHYRNKIVRLPEDNREKGIELAYHKYLEGKSIYDYYLNEFVGVDPDDGIAMYRLDTELYPDAKPLGTEGEKATLTKDGQKAKKHFCGTSIPDLYGGFGTTLTWKGFELGINFAYQLGGKTYDSGYAGLMGRRLKAGRAMHVDMLNAWKQKGENTNIPRLDAGQGGMYDGIMSDRFLISSSALMLKNISLGYVLPASWMRSIYLKSGRISVAAENLFLVSARKGMNPMGQYSGVPGAAGYAYNRTVTATLSLTF</sequence>
<reference evidence="13 14" key="1">
    <citation type="submission" date="2016-02" db="EMBL/GenBank/DDBJ databases">
        <authorList>
            <person name="Wen L."/>
            <person name="He K."/>
            <person name="Yang H."/>
        </authorList>
    </citation>
    <scope>NUCLEOTIDE SEQUENCE [LARGE SCALE GENOMIC DNA]</scope>
    <source>
        <strain evidence="13 14">GED7880</strain>
    </source>
</reference>
<dbReference type="SUPFAM" id="SSF56935">
    <property type="entry name" value="Porins"/>
    <property type="match status" value="1"/>
</dbReference>
<dbReference type="Pfam" id="PF07715">
    <property type="entry name" value="Plug"/>
    <property type="match status" value="1"/>
</dbReference>
<dbReference type="InterPro" id="IPR039426">
    <property type="entry name" value="TonB-dep_rcpt-like"/>
</dbReference>
<evidence type="ECO:0000313" key="13">
    <source>
        <dbReference type="EMBL" id="KXO18444.1"/>
    </source>
</evidence>
<proteinExistence type="inferred from homology"/>
<dbReference type="EMBL" id="LTAG01000005">
    <property type="protein sequence ID" value="KXO18444.1"/>
    <property type="molecule type" value="Genomic_DNA"/>
</dbReference>
<evidence type="ECO:0000259" key="12">
    <source>
        <dbReference type="Pfam" id="PF07715"/>
    </source>
</evidence>
<evidence type="ECO:0000259" key="11">
    <source>
        <dbReference type="Pfam" id="PF00593"/>
    </source>
</evidence>
<dbReference type="InterPro" id="IPR037066">
    <property type="entry name" value="Plug_dom_sf"/>
</dbReference>
<keyword evidence="13" id="KW-0675">Receptor</keyword>
<dbReference type="Gene3D" id="2.60.40.1120">
    <property type="entry name" value="Carboxypeptidase-like, regulatory domain"/>
    <property type="match status" value="1"/>
</dbReference>
<dbReference type="FunFam" id="2.170.130.10:FF:000003">
    <property type="entry name" value="SusC/RagA family TonB-linked outer membrane protein"/>
    <property type="match status" value="1"/>
</dbReference>
<dbReference type="Pfam" id="PF00593">
    <property type="entry name" value="TonB_dep_Rec_b-barrel"/>
    <property type="match status" value="1"/>
</dbReference>
<dbReference type="PATRIC" id="fig|28125.4.peg.98"/>
<keyword evidence="4 8" id="KW-0812">Transmembrane</keyword>
<keyword evidence="6 8" id="KW-0472">Membrane</keyword>
<dbReference type="STRING" id="28125.HMPREF3202_00103"/>
<dbReference type="Gene3D" id="2.170.130.10">
    <property type="entry name" value="TonB-dependent receptor, plug domain"/>
    <property type="match status" value="1"/>
</dbReference>
<evidence type="ECO:0000256" key="4">
    <source>
        <dbReference type="ARBA" id="ARBA00022692"/>
    </source>
</evidence>
<name>A0A137T198_9BACT</name>
<evidence type="ECO:0000256" key="5">
    <source>
        <dbReference type="ARBA" id="ARBA00023077"/>
    </source>
</evidence>
<evidence type="ECO:0000256" key="7">
    <source>
        <dbReference type="ARBA" id="ARBA00023237"/>
    </source>
</evidence>
<dbReference type="NCBIfam" id="TIGR04057">
    <property type="entry name" value="SusC_RagA_signa"/>
    <property type="match status" value="1"/>
</dbReference>
<evidence type="ECO:0000256" key="1">
    <source>
        <dbReference type="ARBA" id="ARBA00004571"/>
    </source>
</evidence>
<dbReference type="InterPro" id="IPR000531">
    <property type="entry name" value="Beta-barrel_TonB"/>
</dbReference>